<sequence>MSRQVLEPIRDIGRISLTHDDTPGRDPYNPTSSQPAIGDARFQGYPTQLMQKPRMPLTVPSSKASQKDDYQQHHQQLKKEESLSQLLNPPISTDRPLGFDRNQPAVPSLKRGKGVNPYLSENEEEKIARQQMEAEADIQRYKQEKQRQMLERQLEKRQDMHMLSNYNPWGRPGHGAPRGVDSEVLKKQKFLEQDVPSDQPEEQGLPFNRPGHGAPIRTESGELLTQVPGDPMIRFQEVKKGRDPIDPIRYKNPNGQEYARELDHHMQQQAMLREVERQHELKEELQTLQYDPYGKPGAGAPNQLLQVQKKIGRFETHNPANPFGSYDPWGKGYGTPVRDSEGNVHRYPFHDKRDGSVLYPLDSEAYRVASQQAQAAPGNPYTLPRLTFDGATFRGPQGEHIPPSHRYYGGSGDPYFPFGKPGSGAPIVDSKGNLVPSVYGAIEHEEHVSEKQRKALAARIYSQELQQEMIEQSLSRRLEKQQRRAPVDDFLTEQLARGAVGKPVRDPHTGYLLDQHLPSSDITHINYKTPRHKFQSVTGYQHLPAFVDDAGTYGTDLQRAAEERAALRQLERLQDVQEANQHANTFEGMFGRPGAGAPYQPTNRKANLQEVLHHPDSQRNEYRKAVSHSLPVPSTVFVRNNVNSTHENRYEAAAALASQGESRWAILSFCRCSSDLELHRLIR</sequence>
<dbReference type="GO" id="GO:0000922">
    <property type="term" value="C:spindle pole"/>
    <property type="evidence" value="ECO:0007669"/>
    <property type="project" value="InterPro"/>
</dbReference>
<dbReference type="WBParaSite" id="maker-uti_cns_0000002-snap-gene-2.31-mRNA-1">
    <property type="protein sequence ID" value="maker-uti_cns_0000002-snap-gene-2.31-mRNA-1"/>
    <property type="gene ID" value="maker-uti_cns_0000002-snap-gene-2.31"/>
</dbReference>
<proteinExistence type="predicted"/>
<evidence type="ECO:0000256" key="1">
    <source>
        <dbReference type="SAM" id="Coils"/>
    </source>
</evidence>
<evidence type="ECO:0000313" key="3">
    <source>
        <dbReference type="Proteomes" id="UP000095280"/>
    </source>
</evidence>
<reference evidence="4" key="1">
    <citation type="submission" date="2016-11" db="UniProtKB">
        <authorList>
            <consortium name="WormBaseParasite"/>
        </authorList>
    </citation>
    <scope>IDENTIFICATION</scope>
</reference>
<dbReference type="PANTHER" id="PTHR21616">
    <property type="entry name" value="CENTROSOME SPINDLE POLE ASSOCIATED PROTEIN"/>
    <property type="match status" value="1"/>
</dbReference>
<organism evidence="3 4">
    <name type="scientific">Macrostomum lignano</name>
    <dbReference type="NCBI Taxonomy" id="282301"/>
    <lineage>
        <taxon>Eukaryota</taxon>
        <taxon>Metazoa</taxon>
        <taxon>Spiralia</taxon>
        <taxon>Lophotrochozoa</taxon>
        <taxon>Platyhelminthes</taxon>
        <taxon>Rhabditophora</taxon>
        <taxon>Macrostomorpha</taxon>
        <taxon>Macrostomida</taxon>
        <taxon>Macrostomidae</taxon>
        <taxon>Macrostomum</taxon>
    </lineage>
</organism>
<feature type="compositionally biased region" description="Basic and acidic residues" evidence="2">
    <location>
        <begin position="8"/>
        <end position="24"/>
    </location>
</feature>
<protein>
    <submittedName>
        <fullName evidence="4">Centrosome and spindle pole-associated protein 1</fullName>
    </submittedName>
</protein>
<dbReference type="GO" id="GO:0005874">
    <property type="term" value="C:microtubule"/>
    <property type="evidence" value="ECO:0007669"/>
    <property type="project" value="InterPro"/>
</dbReference>
<evidence type="ECO:0000256" key="2">
    <source>
        <dbReference type="SAM" id="MobiDB-lite"/>
    </source>
</evidence>
<evidence type="ECO:0000313" key="4">
    <source>
        <dbReference type="WBParaSite" id="maker-uti_cns_0000002-snap-gene-2.31-mRNA-1"/>
    </source>
</evidence>
<accession>A0A1I8FTN0</accession>
<dbReference type="PANTHER" id="PTHR21616:SF3">
    <property type="match status" value="1"/>
</dbReference>
<feature type="region of interest" description="Disordered" evidence="2">
    <location>
        <begin position="193"/>
        <end position="217"/>
    </location>
</feature>
<dbReference type="InterPro" id="IPR026708">
    <property type="entry name" value="CSPP1"/>
</dbReference>
<feature type="coiled-coil region" evidence="1">
    <location>
        <begin position="124"/>
        <end position="158"/>
    </location>
</feature>
<dbReference type="AlphaFoldDB" id="A0A1I8FTN0"/>
<dbReference type="GO" id="GO:0032467">
    <property type="term" value="P:positive regulation of cytokinesis"/>
    <property type="evidence" value="ECO:0007669"/>
    <property type="project" value="InterPro"/>
</dbReference>
<dbReference type="GO" id="GO:0005813">
    <property type="term" value="C:centrosome"/>
    <property type="evidence" value="ECO:0007669"/>
    <property type="project" value="InterPro"/>
</dbReference>
<feature type="region of interest" description="Disordered" evidence="2">
    <location>
        <begin position="1"/>
        <end position="116"/>
    </location>
</feature>
<keyword evidence="1" id="KW-0175">Coiled coil</keyword>
<feature type="compositionally biased region" description="Basic and acidic residues" evidence="2">
    <location>
        <begin position="65"/>
        <end position="82"/>
    </location>
</feature>
<name>A0A1I8FTN0_9PLAT</name>
<dbReference type="Proteomes" id="UP000095280">
    <property type="component" value="Unplaced"/>
</dbReference>
<keyword evidence="3" id="KW-1185">Reference proteome</keyword>